<dbReference type="Pfam" id="PF04909">
    <property type="entry name" value="Amidohydro_2"/>
    <property type="match status" value="1"/>
</dbReference>
<dbReference type="Gene3D" id="3.20.20.140">
    <property type="entry name" value="Metal-dependent hydrolases"/>
    <property type="match status" value="1"/>
</dbReference>
<organism evidence="3 4">
    <name type="scientific">Cocleimonas flava</name>
    <dbReference type="NCBI Taxonomy" id="634765"/>
    <lineage>
        <taxon>Bacteria</taxon>
        <taxon>Pseudomonadati</taxon>
        <taxon>Pseudomonadota</taxon>
        <taxon>Gammaproteobacteria</taxon>
        <taxon>Thiotrichales</taxon>
        <taxon>Thiotrichaceae</taxon>
        <taxon>Cocleimonas</taxon>
    </lineage>
</organism>
<feature type="signal peptide" evidence="1">
    <location>
        <begin position="1"/>
        <end position="23"/>
    </location>
</feature>
<protein>
    <submittedName>
        <fullName evidence="3">Amidohydrolase family protein</fullName>
    </submittedName>
</protein>
<dbReference type="RefSeq" id="WP_131905497.1">
    <property type="nucleotide sequence ID" value="NZ_BAAAFU010000004.1"/>
</dbReference>
<evidence type="ECO:0000313" key="4">
    <source>
        <dbReference type="Proteomes" id="UP000294887"/>
    </source>
</evidence>
<dbReference type="InterPro" id="IPR006680">
    <property type="entry name" value="Amidohydro-rel"/>
</dbReference>
<keyword evidence="1" id="KW-0732">Signal</keyword>
<evidence type="ECO:0000259" key="2">
    <source>
        <dbReference type="Pfam" id="PF04909"/>
    </source>
</evidence>
<dbReference type="EMBL" id="SMFQ01000003">
    <property type="protein sequence ID" value="TCJ87203.1"/>
    <property type="molecule type" value="Genomic_DNA"/>
</dbReference>
<name>A0A4R1F0B9_9GAMM</name>
<sequence length="309" mass="35295">MKLSQFLIVFFISNLLMVAAVNAAQQDTDKSQYKDSVFDMHMHYKWSQKEVTSPEQAVQSLNQHNISHAVVIGKPAKNALLLQKLAPEKVIAIYSPYRDSQDWYRWQRNEKVLVEARKALASGDYHGIGELHILGGGFARKLDSSNVLSGLLKLVVEYDVPIMIHTEFSKPNYMLAICEKHPKSKIIWAHAGAVLTPEHVDQVMNKCPNVWSGMGARDPWRYVSNQHTDETGKLLPAWKALMIKYADRFLVGSDTVWPVDQLDGWSEPDTGWEQLGRFWGFHRSWLAQLPDDVAIKIKRENALKLFRVN</sequence>
<dbReference type="InterPro" id="IPR032466">
    <property type="entry name" value="Metal_Hydrolase"/>
</dbReference>
<gene>
    <name evidence="3" type="ORF">EV695_1709</name>
</gene>
<comment type="caution">
    <text evidence="3">The sequence shown here is derived from an EMBL/GenBank/DDBJ whole genome shotgun (WGS) entry which is preliminary data.</text>
</comment>
<dbReference type="OrthoDB" id="3982782at2"/>
<feature type="chain" id="PRO_5020619492" evidence="1">
    <location>
        <begin position="24"/>
        <end position="309"/>
    </location>
</feature>
<dbReference type="AlphaFoldDB" id="A0A4R1F0B9"/>
<feature type="domain" description="Amidohydrolase-related" evidence="2">
    <location>
        <begin position="110"/>
        <end position="307"/>
    </location>
</feature>
<dbReference type="Proteomes" id="UP000294887">
    <property type="component" value="Unassembled WGS sequence"/>
</dbReference>
<reference evidence="3 4" key="1">
    <citation type="submission" date="2019-03" db="EMBL/GenBank/DDBJ databases">
        <title>Genomic Encyclopedia of Type Strains, Phase IV (KMG-IV): sequencing the most valuable type-strain genomes for metagenomic binning, comparative biology and taxonomic classification.</title>
        <authorList>
            <person name="Goeker M."/>
        </authorList>
    </citation>
    <scope>NUCLEOTIDE SEQUENCE [LARGE SCALE GENOMIC DNA]</scope>
    <source>
        <strain evidence="3 4">DSM 24830</strain>
    </source>
</reference>
<proteinExistence type="predicted"/>
<accession>A0A4R1F0B9</accession>
<evidence type="ECO:0000256" key="1">
    <source>
        <dbReference type="SAM" id="SignalP"/>
    </source>
</evidence>
<keyword evidence="3" id="KW-0378">Hydrolase</keyword>
<keyword evidence="4" id="KW-1185">Reference proteome</keyword>
<dbReference type="SUPFAM" id="SSF51556">
    <property type="entry name" value="Metallo-dependent hydrolases"/>
    <property type="match status" value="1"/>
</dbReference>
<evidence type="ECO:0000313" key="3">
    <source>
        <dbReference type="EMBL" id="TCJ87203.1"/>
    </source>
</evidence>
<dbReference type="GO" id="GO:0016787">
    <property type="term" value="F:hydrolase activity"/>
    <property type="evidence" value="ECO:0007669"/>
    <property type="project" value="UniProtKB-KW"/>
</dbReference>